<evidence type="ECO:0000256" key="1">
    <source>
        <dbReference type="PROSITE-ProRule" id="PRU00371"/>
    </source>
</evidence>
<comment type="caution">
    <text evidence="4">The sequence shown here is derived from an EMBL/GenBank/DDBJ whole genome shotgun (WGS) entry which is preliminary data.</text>
</comment>
<feature type="region of interest" description="Disordered" evidence="2">
    <location>
        <begin position="1"/>
        <end position="74"/>
    </location>
</feature>
<evidence type="ECO:0000313" key="4">
    <source>
        <dbReference type="EMBL" id="KAJ8972214.1"/>
    </source>
</evidence>
<comment type="subcellular location">
    <subcellularLocation>
        <location evidence="1">Nucleus</location>
    </subcellularLocation>
</comment>
<dbReference type="Pfam" id="PF02944">
    <property type="entry name" value="BESS"/>
    <property type="match status" value="1"/>
</dbReference>
<feature type="region of interest" description="Disordered" evidence="2">
    <location>
        <begin position="114"/>
        <end position="148"/>
    </location>
</feature>
<name>A0ABQ9J399_9CUCU</name>
<gene>
    <name evidence="4" type="ORF">NQ317_018688</name>
</gene>
<sequence length="211" mass="23702">MQSRRHEGNYDDGGEGTSTDGTREEEDSQNSIVEDYIAEEIPHNAKKKKGTKKDVPTQILDIMKQRKEQPIDDDDDTKFLLGFRSDMKAMNRIQKVNFKIGMLQLVKQISEPPRNVHSSLSSHSYNSRSPYSPSPQSPPHTNNTRSNIGRNTERALYTVMIPPNPGPNTIGSVSLYQPQPQPPSSALPPPPEHSGCADNIILHEFLQFRNI</sequence>
<proteinExistence type="predicted"/>
<evidence type="ECO:0000313" key="5">
    <source>
        <dbReference type="Proteomes" id="UP001162164"/>
    </source>
</evidence>
<keyword evidence="1" id="KW-0539">Nucleus</keyword>
<dbReference type="EMBL" id="JAPWTJ010001378">
    <property type="protein sequence ID" value="KAJ8972214.1"/>
    <property type="molecule type" value="Genomic_DNA"/>
</dbReference>
<evidence type="ECO:0000259" key="3">
    <source>
        <dbReference type="PROSITE" id="PS51031"/>
    </source>
</evidence>
<reference evidence="4" key="1">
    <citation type="journal article" date="2023" name="Insect Mol. Biol.">
        <title>Genome sequencing provides insights into the evolution of gene families encoding plant cell wall-degrading enzymes in longhorned beetles.</title>
        <authorList>
            <person name="Shin N.R."/>
            <person name="Okamura Y."/>
            <person name="Kirsch R."/>
            <person name="Pauchet Y."/>
        </authorList>
    </citation>
    <scope>NUCLEOTIDE SEQUENCE</scope>
    <source>
        <strain evidence="4">MMC_N1</strain>
    </source>
</reference>
<dbReference type="Proteomes" id="UP001162164">
    <property type="component" value="Unassembled WGS sequence"/>
</dbReference>
<protein>
    <recommendedName>
        <fullName evidence="3">BESS domain-containing protein</fullName>
    </recommendedName>
</protein>
<keyword evidence="5" id="KW-1185">Reference proteome</keyword>
<feature type="region of interest" description="Disordered" evidence="2">
    <location>
        <begin position="168"/>
        <end position="195"/>
    </location>
</feature>
<dbReference type="InterPro" id="IPR004210">
    <property type="entry name" value="BESS_motif"/>
</dbReference>
<feature type="compositionally biased region" description="Pro residues" evidence="2">
    <location>
        <begin position="179"/>
        <end position="192"/>
    </location>
</feature>
<evidence type="ECO:0000256" key="2">
    <source>
        <dbReference type="SAM" id="MobiDB-lite"/>
    </source>
</evidence>
<organism evidence="4 5">
    <name type="scientific">Molorchus minor</name>
    <dbReference type="NCBI Taxonomy" id="1323400"/>
    <lineage>
        <taxon>Eukaryota</taxon>
        <taxon>Metazoa</taxon>
        <taxon>Ecdysozoa</taxon>
        <taxon>Arthropoda</taxon>
        <taxon>Hexapoda</taxon>
        <taxon>Insecta</taxon>
        <taxon>Pterygota</taxon>
        <taxon>Neoptera</taxon>
        <taxon>Endopterygota</taxon>
        <taxon>Coleoptera</taxon>
        <taxon>Polyphaga</taxon>
        <taxon>Cucujiformia</taxon>
        <taxon>Chrysomeloidea</taxon>
        <taxon>Cerambycidae</taxon>
        <taxon>Lamiinae</taxon>
        <taxon>Monochamini</taxon>
        <taxon>Molorchus</taxon>
    </lineage>
</organism>
<feature type="compositionally biased region" description="Low complexity" evidence="2">
    <location>
        <begin position="114"/>
        <end position="131"/>
    </location>
</feature>
<feature type="domain" description="BESS" evidence="3">
    <location>
        <begin position="73"/>
        <end position="112"/>
    </location>
</feature>
<accession>A0ABQ9J399</accession>
<dbReference type="PROSITE" id="PS51031">
    <property type="entry name" value="BESS"/>
    <property type="match status" value="1"/>
</dbReference>